<protein>
    <submittedName>
        <fullName evidence="2">tRNA cyclic N6-threonylcarbamoyladenosine(37) synthase TcdA</fullName>
    </submittedName>
</protein>
<gene>
    <name evidence="2" type="ORF">CWE14_14480</name>
</gene>
<sequence>MDDFARRFGGIERLYGSANSAVIRSLHLAVVGVGGVGSWAAEALVRSGIGELTLVDMDDVCLSNMNRQSHALTDTIGRPKIEVLGERLLQINPDLTLHLVDDFVTPSNLAEVFANRPHGVLDAIDSIAAKTALLAWCKRQKIPVVTTGGAGGQIDPSQIAVADVARVSQDPLMAKVRSQLRRDYNFTTNPKRKFGIHCVYSTEQLRYPAGDGEVSYAKPGTQSGRMDCSSGFGASMMVTASFGLQAAAVLLNRLLPQAKPGA</sequence>
<dbReference type="GO" id="GO:0061503">
    <property type="term" value="F:tRNA threonylcarbamoyladenosine dehydratase"/>
    <property type="evidence" value="ECO:0007669"/>
    <property type="project" value="TreeGrafter"/>
</dbReference>
<dbReference type="NCBIfam" id="NF011696">
    <property type="entry name" value="PRK15116.1"/>
    <property type="match status" value="1"/>
</dbReference>
<feature type="domain" description="THIF-type NAD/FAD binding fold" evidence="1">
    <location>
        <begin position="15"/>
        <end position="155"/>
    </location>
</feature>
<dbReference type="PANTHER" id="PTHR43267:SF1">
    <property type="entry name" value="TRNA THREONYLCARBAMOYLADENOSINE DEHYDRATASE"/>
    <property type="match status" value="1"/>
</dbReference>
<dbReference type="RefSeq" id="WP_126800024.1">
    <property type="nucleotide sequence ID" value="NZ_PIPO01000007.1"/>
</dbReference>
<keyword evidence="3" id="KW-1185">Reference proteome</keyword>
<name>A0A432WCF0_9GAMM</name>
<accession>A0A432WCF0</accession>
<dbReference type="GO" id="GO:0008641">
    <property type="term" value="F:ubiquitin-like modifier activating enzyme activity"/>
    <property type="evidence" value="ECO:0007669"/>
    <property type="project" value="InterPro"/>
</dbReference>
<evidence type="ECO:0000313" key="3">
    <source>
        <dbReference type="Proteomes" id="UP000287823"/>
    </source>
</evidence>
<evidence type="ECO:0000259" key="1">
    <source>
        <dbReference type="Pfam" id="PF00899"/>
    </source>
</evidence>
<dbReference type="Pfam" id="PF00899">
    <property type="entry name" value="ThiF"/>
    <property type="match status" value="1"/>
</dbReference>
<dbReference type="EMBL" id="PIPO01000007">
    <property type="protein sequence ID" value="RUO29659.1"/>
    <property type="molecule type" value="Genomic_DNA"/>
</dbReference>
<dbReference type="AlphaFoldDB" id="A0A432WCF0"/>
<dbReference type="GO" id="GO:0061504">
    <property type="term" value="P:cyclic threonylcarbamoyladenosine biosynthetic process"/>
    <property type="evidence" value="ECO:0007669"/>
    <property type="project" value="TreeGrafter"/>
</dbReference>
<reference evidence="2 3" key="1">
    <citation type="journal article" date="2011" name="Front. Microbiol.">
        <title>Genomic signatures of strain selection and enhancement in Bacillus atrophaeus var. globigii, a historical biowarfare simulant.</title>
        <authorList>
            <person name="Gibbons H.S."/>
            <person name="Broomall S.M."/>
            <person name="McNew L.A."/>
            <person name="Daligault H."/>
            <person name="Chapman C."/>
            <person name="Bruce D."/>
            <person name="Karavis M."/>
            <person name="Krepps M."/>
            <person name="McGregor P.A."/>
            <person name="Hong C."/>
            <person name="Park K.H."/>
            <person name="Akmal A."/>
            <person name="Feldman A."/>
            <person name="Lin J.S."/>
            <person name="Chang W.E."/>
            <person name="Higgs B.W."/>
            <person name="Demirev P."/>
            <person name="Lindquist J."/>
            <person name="Liem A."/>
            <person name="Fochler E."/>
            <person name="Read T.D."/>
            <person name="Tapia R."/>
            <person name="Johnson S."/>
            <person name="Bishop-Lilly K.A."/>
            <person name="Detter C."/>
            <person name="Han C."/>
            <person name="Sozhamannan S."/>
            <person name="Rosenzweig C.N."/>
            <person name="Skowronski E.W."/>
        </authorList>
    </citation>
    <scope>NUCLEOTIDE SEQUENCE [LARGE SCALE GENOMIC DNA]</scope>
    <source>
        <strain evidence="2 3">Y4G10-17</strain>
    </source>
</reference>
<organism evidence="2 3">
    <name type="scientific">Aliidiomarina soli</name>
    <dbReference type="NCBI Taxonomy" id="1928574"/>
    <lineage>
        <taxon>Bacteria</taxon>
        <taxon>Pseudomonadati</taxon>
        <taxon>Pseudomonadota</taxon>
        <taxon>Gammaproteobacteria</taxon>
        <taxon>Alteromonadales</taxon>
        <taxon>Idiomarinaceae</taxon>
        <taxon>Aliidiomarina</taxon>
    </lineage>
</organism>
<dbReference type="InterPro" id="IPR035985">
    <property type="entry name" value="Ubiquitin-activating_enz"/>
</dbReference>
<dbReference type="CDD" id="cd00755">
    <property type="entry name" value="YgdL_like"/>
    <property type="match status" value="1"/>
</dbReference>
<dbReference type="PANTHER" id="PTHR43267">
    <property type="entry name" value="TRNA THREONYLCARBAMOYLADENOSINE DEHYDRATASE"/>
    <property type="match status" value="1"/>
</dbReference>
<evidence type="ECO:0000313" key="2">
    <source>
        <dbReference type="EMBL" id="RUO29659.1"/>
    </source>
</evidence>
<dbReference type="InterPro" id="IPR045886">
    <property type="entry name" value="ThiF/MoeB/HesA"/>
</dbReference>
<dbReference type="Gene3D" id="3.40.50.720">
    <property type="entry name" value="NAD(P)-binding Rossmann-like Domain"/>
    <property type="match status" value="1"/>
</dbReference>
<dbReference type="SUPFAM" id="SSF69572">
    <property type="entry name" value="Activating enzymes of the ubiquitin-like proteins"/>
    <property type="match status" value="1"/>
</dbReference>
<dbReference type="InterPro" id="IPR000594">
    <property type="entry name" value="ThiF_NAD_FAD-bd"/>
</dbReference>
<comment type="caution">
    <text evidence="2">The sequence shown here is derived from an EMBL/GenBank/DDBJ whole genome shotgun (WGS) entry which is preliminary data.</text>
</comment>
<proteinExistence type="predicted"/>
<dbReference type="Proteomes" id="UP000287823">
    <property type="component" value="Unassembled WGS sequence"/>
</dbReference>